<organism evidence="1">
    <name type="scientific">Pararge aegeria</name>
    <name type="common">speckled wood butterfly</name>
    <dbReference type="NCBI Taxonomy" id="116150"/>
    <lineage>
        <taxon>Eukaryota</taxon>
        <taxon>Metazoa</taxon>
        <taxon>Ecdysozoa</taxon>
        <taxon>Arthropoda</taxon>
        <taxon>Hexapoda</taxon>
        <taxon>Insecta</taxon>
        <taxon>Pterygota</taxon>
        <taxon>Neoptera</taxon>
        <taxon>Endopterygota</taxon>
        <taxon>Lepidoptera</taxon>
        <taxon>Glossata</taxon>
        <taxon>Ditrysia</taxon>
        <taxon>Papilionoidea</taxon>
        <taxon>Nymphalidae</taxon>
        <taxon>Satyrinae</taxon>
        <taxon>Satyrini</taxon>
        <taxon>Parargina</taxon>
        <taxon>Pararge</taxon>
    </lineage>
</organism>
<accession>S4P3I4</accession>
<sequence length="76" mass="9284">NTNDDFTEPYKCIENYQEYRSIFLHSPQVHYRQFIKPNRFNNSLIMEADCLIYVHSKNNILYTYYKPLNSVKTRKD</sequence>
<reference evidence="1" key="2">
    <citation type="submission" date="2013-05" db="EMBL/GenBank/DDBJ databases">
        <authorList>
            <person name="Carter J.-M."/>
            <person name="Baker S.C."/>
            <person name="Pink R."/>
            <person name="Carter D.R.F."/>
            <person name="Collins A."/>
            <person name="Tomlin J."/>
            <person name="Gibbs M."/>
            <person name="Breuker C.J."/>
        </authorList>
    </citation>
    <scope>NUCLEOTIDE SEQUENCE</scope>
    <source>
        <tissue evidence="1">Ovary</tissue>
    </source>
</reference>
<feature type="non-terminal residue" evidence="1">
    <location>
        <position position="1"/>
    </location>
</feature>
<reference evidence="1" key="1">
    <citation type="journal article" date="2013" name="BMC Genomics">
        <title>Unscrambling butterfly oogenesis.</title>
        <authorList>
            <person name="Carter J.M."/>
            <person name="Baker S.C."/>
            <person name="Pink R."/>
            <person name="Carter D.R."/>
            <person name="Collins A."/>
            <person name="Tomlin J."/>
            <person name="Gibbs M."/>
            <person name="Breuker C.J."/>
        </authorList>
    </citation>
    <scope>NUCLEOTIDE SEQUENCE</scope>
    <source>
        <tissue evidence="1">Ovary</tissue>
    </source>
</reference>
<dbReference type="EMBL" id="GAIX01006429">
    <property type="protein sequence ID" value="JAA86131.1"/>
    <property type="molecule type" value="Transcribed_RNA"/>
</dbReference>
<name>S4P3I4_9NEOP</name>
<dbReference type="AlphaFoldDB" id="S4P3I4"/>
<protein>
    <submittedName>
        <fullName evidence="1">Uncharacterized protein</fullName>
    </submittedName>
</protein>
<evidence type="ECO:0000313" key="1">
    <source>
        <dbReference type="EMBL" id="JAA86131.1"/>
    </source>
</evidence>
<proteinExistence type="predicted"/>